<protein>
    <submittedName>
        <fullName evidence="2">Helix-turn-helix domain-containing protein</fullName>
    </submittedName>
</protein>
<organism evidence="2 3">
    <name type="scientific">Pseudofulvibacter geojedonensis</name>
    <dbReference type="NCBI Taxonomy" id="1123758"/>
    <lineage>
        <taxon>Bacteria</taxon>
        <taxon>Pseudomonadati</taxon>
        <taxon>Bacteroidota</taxon>
        <taxon>Flavobacteriia</taxon>
        <taxon>Flavobacteriales</taxon>
        <taxon>Flavobacteriaceae</taxon>
        <taxon>Pseudofulvibacter</taxon>
    </lineage>
</organism>
<dbReference type="RefSeq" id="WP_377714940.1">
    <property type="nucleotide sequence ID" value="NZ_JBHTJM010000008.1"/>
</dbReference>
<evidence type="ECO:0000313" key="2">
    <source>
        <dbReference type="EMBL" id="MFD0963827.1"/>
    </source>
</evidence>
<dbReference type="InterPro" id="IPR009061">
    <property type="entry name" value="DNA-bd_dom_put_sf"/>
</dbReference>
<keyword evidence="3" id="KW-1185">Reference proteome</keyword>
<dbReference type="EMBL" id="JBHTJM010000008">
    <property type="protein sequence ID" value="MFD0963827.1"/>
    <property type="molecule type" value="Genomic_DNA"/>
</dbReference>
<comment type="caution">
    <text evidence="2">The sequence shown here is derived from an EMBL/GenBank/DDBJ whole genome shotgun (WGS) entry which is preliminary data.</text>
</comment>
<sequence length="91" mass="10510">MSNPFETINERLSNIENLLLEIKNKPVEEEKSENLTVKETAEILKVSEQSVHNYIKRGFLSAQKVGRILLIKRQDLENALAEVKSLKYKRA</sequence>
<dbReference type="NCBIfam" id="TIGR01764">
    <property type="entry name" value="excise"/>
    <property type="match status" value="1"/>
</dbReference>
<dbReference type="SUPFAM" id="SSF46955">
    <property type="entry name" value="Putative DNA-binding domain"/>
    <property type="match status" value="1"/>
</dbReference>
<proteinExistence type="predicted"/>
<evidence type="ECO:0000259" key="1">
    <source>
        <dbReference type="Pfam" id="PF12728"/>
    </source>
</evidence>
<dbReference type="Proteomes" id="UP001596997">
    <property type="component" value="Unassembled WGS sequence"/>
</dbReference>
<dbReference type="InterPro" id="IPR010093">
    <property type="entry name" value="SinI_DNA-bd"/>
</dbReference>
<accession>A0ABW3I2R5</accession>
<feature type="domain" description="Helix-turn-helix" evidence="1">
    <location>
        <begin position="35"/>
        <end position="81"/>
    </location>
</feature>
<name>A0ABW3I2R5_9FLAO</name>
<evidence type="ECO:0000313" key="3">
    <source>
        <dbReference type="Proteomes" id="UP001596997"/>
    </source>
</evidence>
<dbReference type="InterPro" id="IPR041657">
    <property type="entry name" value="HTH_17"/>
</dbReference>
<dbReference type="Pfam" id="PF12728">
    <property type="entry name" value="HTH_17"/>
    <property type="match status" value="1"/>
</dbReference>
<reference evidence="3" key="1">
    <citation type="journal article" date="2019" name="Int. J. Syst. Evol. Microbiol.">
        <title>The Global Catalogue of Microorganisms (GCM) 10K type strain sequencing project: providing services to taxonomists for standard genome sequencing and annotation.</title>
        <authorList>
            <consortium name="The Broad Institute Genomics Platform"/>
            <consortium name="The Broad Institute Genome Sequencing Center for Infectious Disease"/>
            <person name="Wu L."/>
            <person name="Ma J."/>
        </authorList>
    </citation>
    <scope>NUCLEOTIDE SEQUENCE [LARGE SCALE GENOMIC DNA]</scope>
    <source>
        <strain evidence="3">CCUG 62114</strain>
    </source>
</reference>
<gene>
    <name evidence="2" type="ORF">ACFQ1O_07395</name>
</gene>